<dbReference type="GO" id="GO:0005923">
    <property type="term" value="C:bicellular tight junction"/>
    <property type="evidence" value="ECO:0007669"/>
    <property type="project" value="UniProtKB-SubCell"/>
</dbReference>
<reference evidence="10" key="1">
    <citation type="submission" date="2025-08" db="UniProtKB">
        <authorList>
            <consortium name="RefSeq"/>
        </authorList>
    </citation>
    <scope>IDENTIFICATION</scope>
</reference>
<dbReference type="InParanoid" id="A0A6P7XE91"/>
<dbReference type="PROSITE" id="PS01346">
    <property type="entry name" value="CLAUDIN"/>
    <property type="match status" value="1"/>
</dbReference>
<feature type="transmembrane region" description="Helical" evidence="8">
    <location>
        <begin position="118"/>
        <end position="145"/>
    </location>
</feature>
<proteinExistence type="inferred from homology"/>
<evidence type="ECO:0000256" key="4">
    <source>
        <dbReference type="ARBA" id="ARBA00022692"/>
    </source>
</evidence>
<dbReference type="GO" id="GO:0005198">
    <property type="term" value="F:structural molecule activity"/>
    <property type="evidence" value="ECO:0007669"/>
    <property type="project" value="InterPro"/>
</dbReference>
<evidence type="ECO:0000256" key="6">
    <source>
        <dbReference type="ARBA" id="ARBA00022989"/>
    </source>
</evidence>
<feature type="transmembrane region" description="Helical" evidence="8">
    <location>
        <begin position="165"/>
        <end position="185"/>
    </location>
</feature>
<organism evidence="9 10">
    <name type="scientific">Microcaecilia unicolor</name>
    <dbReference type="NCBI Taxonomy" id="1415580"/>
    <lineage>
        <taxon>Eukaryota</taxon>
        <taxon>Metazoa</taxon>
        <taxon>Chordata</taxon>
        <taxon>Craniata</taxon>
        <taxon>Vertebrata</taxon>
        <taxon>Euteleostomi</taxon>
        <taxon>Amphibia</taxon>
        <taxon>Gymnophiona</taxon>
        <taxon>Siphonopidae</taxon>
        <taxon>Microcaecilia</taxon>
    </lineage>
</organism>
<comment type="function">
    <text evidence="8">Claudins function as major constituents of the tight junction complexes that regulate the permeability of epithelia.</text>
</comment>
<dbReference type="RefSeq" id="XP_030048519.1">
    <property type="nucleotide sequence ID" value="XM_030192659.1"/>
</dbReference>
<keyword evidence="4 8" id="KW-0812">Transmembrane</keyword>
<dbReference type="Proteomes" id="UP000515156">
    <property type="component" value="Chromosome 2"/>
</dbReference>
<dbReference type="PROSITE" id="PS51257">
    <property type="entry name" value="PROKAR_LIPOPROTEIN"/>
    <property type="match status" value="1"/>
</dbReference>
<dbReference type="PRINTS" id="PR01077">
    <property type="entry name" value="CLAUDIN"/>
</dbReference>
<evidence type="ECO:0000256" key="3">
    <source>
        <dbReference type="ARBA" id="ARBA00022475"/>
    </source>
</evidence>
<keyword evidence="7 8" id="KW-0472">Membrane</keyword>
<evidence type="ECO:0000256" key="8">
    <source>
        <dbReference type="RuleBase" id="RU060637"/>
    </source>
</evidence>
<keyword evidence="3 8" id="KW-1003">Cell membrane</keyword>
<dbReference type="InterPro" id="IPR006187">
    <property type="entry name" value="Claudin"/>
</dbReference>
<dbReference type="GO" id="GO:0005886">
    <property type="term" value="C:plasma membrane"/>
    <property type="evidence" value="ECO:0007669"/>
    <property type="project" value="UniProtKB-SubCell"/>
</dbReference>
<accession>A0A6P7XE91</accession>
<evidence type="ECO:0000313" key="9">
    <source>
        <dbReference type="Proteomes" id="UP000515156"/>
    </source>
</evidence>
<evidence type="ECO:0000256" key="7">
    <source>
        <dbReference type="ARBA" id="ARBA00023136"/>
    </source>
</evidence>
<dbReference type="KEGG" id="muo:115462661"/>
<dbReference type="InterPro" id="IPR004031">
    <property type="entry name" value="PMP22/EMP/MP20/Claudin"/>
</dbReference>
<dbReference type="FunCoup" id="A0A6P7XE91">
    <property type="interactions" value="318"/>
</dbReference>
<keyword evidence="6 8" id="KW-1133">Transmembrane helix</keyword>
<comment type="similarity">
    <text evidence="1 8">Belongs to the claudin family.</text>
</comment>
<evidence type="ECO:0000256" key="1">
    <source>
        <dbReference type="ARBA" id="ARBA00008295"/>
    </source>
</evidence>
<dbReference type="Gene3D" id="1.20.140.150">
    <property type="match status" value="1"/>
</dbReference>
<feature type="transmembrane region" description="Helical" evidence="8">
    <location>
        <begin position="12"/>
        <end position="32"/>
    </location>
</feature>
<dbReference type="GeneID" id="115462661"/>
<evidence type="ECO:0000256" key="5">
    <source>
        <dbReference type="ARBA" id="ARBA00022949"/>
    </source>
</evidence>
<evidence type="ECO:0000313" key="10">
    <source>
        <dbReference type="RefSeq" id="XP_030048519.1"/>
    </source>
</evidence>
<dbReference type="PANTHER" id="PTHR12002">
    <property type="entry name" value="CLAUDIN"/>
    <property type="match status" value="1"/>
</dbReference>
<dbReference type="OrthoDB" id="8612291at2759"/>
<feature type="transmembrane region" description="Helical" evidence="8">
    <location>
        <begin position="79"/>
        <end position="97"/>
    </location>
</feature>
<sequence length="221" mass="25067">MALLSKTNIQLGGLLLTMCGWILSCITTYVPLWKNLNLDLNELEIWTMGLWQVCVVQDEGAIQCKEYDSFLSLPSELRISRILMFLANGLGVLGLLTSSLGLDCLKFEERRQELKKRLLLLGGIFFWISGLTTLTPVSWIAYITVQEFWDETIPEIVPRWEFGEALFMGWFGGFFLVFGGTLLICTACSPDFQQPSSVHYVPTELQDPCLNLQPKYPDLNI</sequence>
<keyword evidence="2 8" id="KW-0796">Tight junction</keyword>
<dbReference type="AlphaFoldDB" id="A0A6P7XE91"/>
<dbReference type="InterPro" id="IPR017974">
    <property type="entry name" value="Claudin_CS"/>
</dbReference>
<comment type="subcellular location">
    <subcellularLocation>
        <location evidence="8">Cell junction</location>
        <location evidence="8">Tight junction</location>
    </subcellularLocation>
    <subcellularLocation>
        <location evidence="8">Cell membrane</location>
        <topology evidence="8">Multi-pass membrane protein</topology>
    </subcellularLocation>
</comment>
<dbReference type="Pfam" id="PF00822">
    <property type="entry name" value="PMP22_Claudin"/>
    <property type="match status" value="1"/>
</dbReference>
<keyword evidence="5 8" id="KW-0965">Cell junction</keyword>
<protein>
    <recommendedName>
        <fullName evidence="8">Claudin</fullName>
    </recommendedName>
</protein>
<name>A0A6P7XE91_9AMPH</name>
<gene>
    <name evidence="10" type="primary">LOC115462661</name>
</gene>
<keyword evidence="9" id="KW-1185">Reference proteome</keyword>
<evidence type="ECO:0000256" key="2">
    <source>
        <dbReference type="ARBA" id="ARBA00022427"/>
    </source>
</evidence>